<dbReference type="RefSeq" id="XP_030374107.1">
    <property type="nucleotide sequence ID" value="XM_030518247.1"/>
</dbReference>
<keyword evidence="1" id="KW-1185">Reference proteome</keyword>
<dbReference type="PANTHER" id="PTHR31025">
    <property type="entry name" value="SI:CH211-196P9.1-RELATED"/>
    <property type="match status" value="1"/>
</dbReference>
<evidence type="ECO:0000313" key="5">
    <source>
        <dbReference type="RefSeq" id="XP_030387415.1"/>
    </source>
</evidence>
<evidence type="ECO:0000313" key="6">
    <source>
        <dbReference type="RefSeq" id="XP_030387463.1"/>
    </source>
</evidence>
<protein>
    <submittedName>
        <fullName evidence="2">Uncharacterized protein LOC115623735 isoform X2</fullName>
    </submittedName>
    <submittedName>
        <fullName evidence="3">Uncharacterized protein LOC115625237 isoform X2</fullName>
    </submittedName>
    <submittedName>
        <fullName evidence="4">Uncharacterized protein LOC115625238 isoform X2</fullName>
    </submittedName>
    <submittedName>
        <fullName evidence="5">Uncharacterized protein LOC115634022 isoform X2</fullName>
    </submittedName>
    <submittedName>
        <fullName evidence="6">Uncharacterized protein LOC115634059</fullName>
    </submittedName>
</protein>
<gene>
    <name evidence="4" type="primary">LOC115625238</name>
    <name evidence="2" type="synonym">LOC115623735</name>
    <name evidence="3" type="synonym">LOC115625237</name>
    <name evidence="5" type="synonym">LOC115634022</name>
    <name evidence="6" type="synonym">LOC115634059</name>
</gene>
<dbReference type="AlphaFoldDB" id="A0A6J2TLS9"/>
<dbReference type="GeneID" id="115625238"/>
<dbReference type="RefSeq" id="XP_030387463.1">
    <property type="nucleotide sequence ID" value="XM_030531603.1"/>
</dbReference>
<proteinExistence type="predicted"/>
<accession>A0A6J2TLS9</accession>
<evidence type="ECO:0000313" key="3">
    <source>
        <dbReference type="RefSeq" id="XP_030376084.1"/>
    </source>
</evidence>
<organism evidence="1 4">
    <name type="scientific">Drosophila lebanonensis</name>
    <name type="common">Fruit fly</name>
    <name type="synonym">Scaptodrosophila lebanonensis</name>
    <dbReference type="NCBI Taxonomy" id="7225"/>
    <lineage>
        <taxon>Eukaryota</taxon>
        <taxon>Metazoa</taxon>
        <taxon>Ecdysozoa</taxon>
        <taxon>Arthropoda</taxon>
        <taxon>Hexapoda</taxon>
        <taxon>Insecta</taxon>
        <taxon>Pterygota</taxon>
        <taxon>Neoptera</taxon>
        <taxon>Endopterygota</taxon>
        <taxon>Diptera</taxon>
        <taxon>Brachycera</taxon>
        <taxon>Muscomorpha</taxon>
        <taxon>Ephydroidea</taxon>
        <taxon>Drosophilidae</taxon>
        <taxon>Scaptodrosophila</taxon>
    </lineage>
</organism>
<dbReference type="RefSeq" id="XP_030376084.1">
    <property type="nucleotide sequence ID" value="XM_030520224.1"/>
</dbReference>
<evidence type="ECO:0000313" key="2">
    <source>
        <dbReference type="RefSeq" id="XP_030374107.1"/>
    </source>
</evidence>
<sequence length="299" mass="34796">MCIHMLCAKFSRIEEESLNSSEADTFQDPVDETLHNALKTALKREVSDWNAVLDKWSKTYELRRKESQTLNACEFLQEWPKYTDSRAVDLIKLDFTIAYPGKESILLSKWDNFKKKIVIYYKENIHNATCKHLLEQVQSAESIDSSDYIITALLPSVLPSNSWHSSKSKTSRTRVTLLDSQESLVLRLDTIGDYERKVNNLICKNYGNSNTLQPFIIVEGVNSNDIKSFFVYFDKTIYKLDSFIDCLDVCFKLFNTLNLHYPIASKFPWLFIQKYFYEIDTPYDVKSANLTALLSFMRK</sequence>
<name>A0A6J2TLS9_DROLE</name>
<dbReference type="PANTHER" id="PTHR31025:SF9">
    <property type="entry name" value="SI:DKEY-286J15.1"/>
    <property type="match status" value="1"/>
</dbReference>
<dbReference type="Proteomes" id="UP000504634">
    <property type="component" value="Unplaced"/>
</dbReference>
<dbReference type="RefSeq" id="XP_030387415.1">
    <property type="nucleotide sequence ID" value="XM_030531555.1"/>
</dbReference>
<dbReference type="OrthoDB" id="8041334at2759"/>
<reference evidence="2 3" key="1">
    <citation type="submission" date="2025-04" db="UniProtKB">
        <authorList>
            <consortium name="RefSeq"/>
        </authorList>
    </citation>
    <scope>IDENTIFICATION</scope>
    <source>
        <strain evidence="2 3">11010-0011.00</strain>
        <tissue evidence="2 3">Whole body</tissue>
    </source>
</reference>
<evidence type="ECO:0000313" key="4">
    <source>
        <dbReference type="RefSeq" id="XP_030376088.1"/>
    </source>
</evidence>
<evidence type="ECO:0000313" key="1">
    <source>
        <dbReference type="Proteomes" id="UP000504634"/>
    </source>
</evidence>
<dbReference type="RefSeq" id="XP_030376088.1">
    <property type="nucleotide sequence ID" value="XM_030520228.1"/>
</dbReference>